<dbReference type="SMART" id="SM00532">
    <property type="entry name" value="LIGANc"/>
    <property type="match status" value="1"/>
</dbReference>
<dbReference type="PROSITE" id="PS50172">
    <property type="entry name" value="BRCT"/>
    <property type="match status" value="1"/>
</dbReference>
<feature type="region of interest" description="Disordered" evidence="17">
    <location>
        <begin position="1"/>
        <end position="31"/>
    </location>
</feature>
<comment type="caution">
    <text evidence="15">Lacks conserved residue(s) required for the propagation of feature annotation.</text>
</comment>
<dbReference type="InterPro" id="IPR012340">
    <property type="entry name" value="NA-bd_OB-fold"/>
</dbReference>
<dbReference type="InterPro" id="IPR018239">
    <property type="entry name" value="DNA_ligase_AS"/>
</dbReference>
<dbReference type="InterPro" id="IPR001357">
    <property type="entry name" value="BRCT_dom"/>
</dbReference>
<evidence type="ECO:0000256" key="8">
    <source>
        <dbReference type="ARBA" id="ARBA00022833"/>
    </source>
</evidence>
<feature type="binding site" evidence="15">
    <location>
        <position position="510"/>
    </location>
    <ligand>
        <name>Zn(2+)</name>
        <dbReference type="ChEBI" id="CHEBI:29105"/>
    </ligand>
</feature>
<feature type="compositionally biased region" description="Low complexity" evidence="17">
    <location>
        <begin position="308"/>
        <end position="321"/>
    </location>
</feature>
<keyword evidence="6 15" id="KW-0479">Metal-binding</keyword>
<dbReference type="PANTHER" id="PTHR23389:SF9">
    <property type="entry name" value="DNA LIGASE"/>
    <property type="match status" value="1"/>
</dbReference>
<sequence>MRSENDPTSAPDTPAATADAAAAGMVPAAPASAAHAQTGDALAGDAAAGGASTADVPPDVRARADALRAQLQAHNRAYYEEDAPTVEDSVYDGLFIELQQLEAQWPALLTPDSPTQRVGGAPSGRFGTVTHRVPMRSLANAFSEGDVQAFDRRLKSLLDLQGEQDYSATPKLDGLAATLRYENGVLVEGATRGDGITGENITANLRTVRGVPERLKGPAPAVLEVRGEVLMLKDDFLALNAAQEARGEKRFANPRNAAAGSLRQLDARITAQRPLTFYAYGVGEIAGEAPASGTDTSIPPAGQTADLAPGGTAESAASGTGPVSGWQPAGPSVVPTHQHALLMWLGTLGFLPPPGAARVHGVSGMLDFYRSIGHARATLPYAIDGVVYQLDDRALQQQAGFVARAPRFALAHKYAAEEAVTTLNDIFVQVGRTGVLTPVARLEPVFVGGVNVSNATLHNEDEIRRKHLLIGDRVIVRRAGDVIPEVVSAVLEQRPATARIFHMPTQCPVCGSAVQRLPDEANWRCVGGLFCSAQRKRALWHFAHRRAMDIDGLGDVLVEQLVDRDLVHEPADLYRLDAETLQNLPRMGQKSAANLLAAIDGSRRPPLERFLFALGIRAVGEEAARVLARAFGDLDTFLQADWTTLLQQKADAVKENERRRARGEAPLPVPLDGIGPEIIGSVSAFLGEAHNRDSIAHLRAAGVDPRPVAGRSGAFGASLSSQAGSAGEGTVMLQLSDDHVANAADAGKVVAGVTNGYTTEGGSVASLAGLSEPAHTSITAGEVAPPAGMAAGDWAAALARQPFAGQSIVVTGTLSRLTRDQAETMIRELGGRPAGSVSGKTAFVLAGEHAGSKLTKARTLGISVISEEDFFNQLGN</sequence>
<feature type="binding site" evidence="15">
    <location>
        <begin position="88"/>
        <end position="92"/>
    </location>
    <ligand>
        <name>NAD(+)</name>
        <dbReference type="ChEBI" id="CHEBI:57540"/>
    </ligand>
</feature>
<dbReference type="SUPFAM" id="SSF47781">
    <property type="entry name" value="RuvA domain 2-like"/>
    <property type="match status" value="1"/>
</dbReference>
<evidence type="ECO:0000256" key="7">
    <source>
        <dbReference type="ARBA" id="ARBA00022763"/>
    </source>
</evidence>
<evidence type="ECO:0000256" key="2">
    <source>
        <dbReference type="ARBA" id="ARBA00012722"/>
    </source>
</evidence>
<keyword evidence="5 15" id="KW-0235">DNA replication</keyword>
<feature type="binding site" evidence="15">
    <location>
        <position position="531"/>
    </location>
    <ligand>
        <name>Zn(2+)</name>
        <dbReference type="ChEBI" id="CHEBI:29105"/>
    </ligand>
</feature>
<feature type="binding site" evidence="15">
    <location>
        <begin position="137"/>
        <end position="138"/>
    </location>
    <ligand>
        <name>NAD(+)</name>
        <dbReference type="ChEBI" id="CHEBI:57540"/>
    </ligand>
</feature>
<dbReference type="SMART" id="SM00292">
    <property type="entry name" value="BRCT"/>
    <property type="match status" value="1"/>
</dbReference>
<dbReference type="Gene3D" id="2.40.50.140">
    <property type="entry name" value="Nucleic acid-binding proteins"/>
    <property type="match status" value="1"/>
</dbReference>
<evidence type="ECO:0000256" key="11">
    <source>
        <dbReference type="ARBA" id="ARBA00023204"/>
    </source>
</evidence>
<evidence type="ECO:0000256" key="10">
    <source>
        <dbReference type="ARBA" id="ARBA00023027"/>
    </source>
</evidence>
<dbReference type="SMART" id="SM00278">
    <property type="entry name" value="HhH1"/>
    <property type="match status" value="2"/>
</dbReference>
<dbReference type="GO" id="GO:0006260">
    <property type="term" value="P:DNA replication"/>
    <property type="evidence" value="ECO:0007669"/>
    <property type="project" value="UniProtKB-KW"/>
</dbReference>
<evidence type="ECO:0000256" key="4">
    <source>
        <dbReference type="ARBA" id="ARBA00022598"/>
    </source>
</evidence>
<evidence type="ECO:0000256" key="6">
    <source>
        <dbReference type="ARBA" id="ARBA00022723"/>
    </source>
</evidence>
<comment type="similarity">
    <text evidence="14 15">Belongs to the NAD-dependent DNA ligase family. LigA subfamily.</text>
</comment>
<dbReference type="SUPFAM" id="SSF56091">
    <property type="entry name" value="DNA ligase/mRNA capping enzyme, catalytic domain"/>
    <property type="match status" value="2"/>
</dbReference>
<evidence type="ECO:0000256" key="17">
    <source>
        <dbReference type="SAM" id="MobiDB-lite"/>
    </source>
</evidence>
<dbReference type="InterPro" id="IPR004149">
    <property type="entry name" value="Znf_DNAligase_C4"/>
</dbReference>
<keyword evidence="12 15" id="KW-0464">Manganese</keyword>
<keyword evidence="10 15" id="KW-0520">NAD</keyword>
<evidence type="ECO:0000256" key="5">
    <source>
        <dbReference type="ARBA" id="ARBA00022705"/>
    </source>
</evidence>
<dbReference type="SUPFAM" id="SSF50249">
    <property type="entry name" value="Nucleic acid-binding proteins"/>
    <property type="match status" value="1"/>
</dbReference>
<comment type="catalytic activity">
    <reaction evidence="13 15 16">
        <text>NAD(+) + (deoxyribonucleotide)n-3'-hydroxyl + 5'-phospho-(deoxyribonucleotide)m = (deoxyribonucleotide)n+m + AMP + beta-nicotinamide D-nucleotide.</text>
        <dbReference type="EC" id="6.5.1.2"/>
    </reaction>
</comment>
<dbReference type="GO" id="GO:0006281">
    <property type="term" value="P:DNA repair"/>
    <property type="evidence" value="ECO:0007669"/>
    <property type="project" value="UniProtKB-KW"/>
</dbReference>
<dbReference type="Pfam" id="PF14520">
    <property type="entry name" value="HHH_5"/>
    <property type="match status" value="1"/>
</dbReference>
<dbReference type="InterPro" id="IPR013839">
    <property type="entry name" value="DNAligase_adenylation"/>
</dbReference>
<evidence type="ECO:0000256" key="1">
    <source>
        <dbReference type="ARBA" id="ARBA00004067"/>
    </source>
</evidence>
<dbReference type="Gene3D" id="3.40.50.10190">
    <property type="entry name" value="BRCT domain"/>
    <property type="match status" value="1"/>
</dbReference>
<evidence type="ECO:0000313" key="19">
    <source>
        <dbReference type="EMBL" id="RRN45458.1"/>
    </source>
</evidence>
<dbReference type="HAMAP" id="MF_01588">
    <property type="entry name" value="DNA_ligase_A"/>
    <property type="match status" value="1"/>
</dbReference>
<dbReference type="Proteomes" id="UP000270261">
    <property type="component" value="Unassembled WGS sequence"/>
</dbReference>
<dbReference type="Gene3D" id="1.10.287.610">
    <property type="entry name" value="Helix hairpin bin"/>
    <property type="match status" value="1"/>
</dbReference>
<dbReference type="CDD" id="cd17748">
    <property type="entry name" value="BRCT_DNA_ligase_like"/>
    <property type="match status" value="1"/>
</dbReference>
<keyword evidence="8 15" id="KW-0862">Zinc</keyword>
<dbReference type="PROSITE" id="PS01056">
    <property type="entry name" value="DNA_LIGASE_N2"/>
    <property type="match status" value="1"/>
</dbReference>
<dbReference type="InterPro" id="IPR013840">
    <property type="entry name" value="DNAligase_N"/>
</dbReference>
<comment type="caution">
    <text evidence="19">The sequence shown here is derived from an EMBL/GenBank/DDBJ whole genome shotgun (WGS) entry which is preliminary data.</text>
</comment>
<protein>
    <recommendedName>
        <fullName evidence="3 15">DNA ligase</fullName>
        <ecNumber evidence="2 15">6.5.1.2</ecNumber>
    </recommendedName>
    <alternativeName>
        <fullName evidence="15">Polydeoxyribonucleotide synthase [NAD(+)]</fullName>
    </alternativeName>
</protein>
<dbReference type="GO" id="GO:0003911">
    <property type="term" value="F:DNA ligase (NAD+) activity"/>
    <property type="evidence" value="ECO:0007669"/>
    <property type="project" value="UniProtKB-UniRule"/>
</dbReference>
<dbReference type="SUPFAM" id="SSF52113">
    <property type="entry name" value="BRCT domain"/>
    <property type="match status" value="1"/>
</dbReference>
<gene>
    <name evidence="15 19" type="primary">ligA</name>
    <name evidence="19" type="ORF">EHV23_04495</name>
</gene>
<evidence type="ECO:0000256" key="14">
    <source>
        <dbReference type="ARBA" id="ARBA00060881"/>
    </source>
</evidence>
<dbReference type="GO" id="GO:0046872">
    <property type="term" value="F:metal ion binding"/>
    <property type="evidence" value="ECO:0007669"/>
    <property type="project" value="UniProtKB-KW"/>
</dbReference>
<dbReference type="InterPro" id="IPR010994">
    <property type="entry name" value="RuvA_2-like"/>
</dbReference>
<name>A0A426FS20_9BURK</name>
<dbReference type="InterPro" id="IPR001679">
    <property type="entry name" value="DNA_ligase"/>
</dbReference>
<evidence type="ECO:0000259" key="18">
    <source>
        <dbReference type="PROSITE" id="PS50172"/>
    </source>
</evidence>
<keyword evidence="11 15" id="KW-0234">DNA repair</keyword>
<evidence type="ECO:0000256" key="3">
    <source>
        <dbReference type="ARBA" id="ARBA00013308"/>
    </source>
</evidence>
<feature type="active site" description="N6-AMP-lysine intermediate" evidence="15">
    <location>
        <position position="171"/>
    </location>
</feature>
<dbReference type="InterPro" id="IPR004150">
    <property type="entry name" value="NAD_DNA_ligase_OB"/>
</dbReference>
<dbReference type="NCBIfam" id="TIGR00575">
    <property type="entry name" value="dnlj"/>
    <property type="match status" value="1"/>
</dbReference>
<dbReference type="PANTHER" id="PTHR23389">
    <property type="entry name" value="CHROMOSOME TRANSMISSION FIDELITY FACTOR 18"/>
    <property type="match status" value="1"/>
</dbReference>
<feature type="binding site" evidence="15">
    <location>
        <position position="507"/>
    </location>
    <ligand>
        <name>Zn(2+)</name>
        <dbReference type="ChEBI" id="CHEBI:29105"/>
    </ligand>
</feature>
<dbReference type="Pfam" id="PF00533">
    <property type="entry name" value="BRCT"/>
    <property type="match status" value="1"/>
</dbReference>
<feature type="region of interest" description="Disordered" evidence="17">
    <location>
        <begin position="291"/>
        <end position="329"/>
    </location>
</feature>
<dbReference type="EC" id="6.5.1.2" evidence="2 15"/>
<dbReference type="FunFam" id="1.10.150.20:FF:000007">
    <property type="entry name" value="DNA ligase"/>
    <property type="match status" value="1"/>
</dbReference>
<dbReference type="InterPro" id="IPR003583">
    <property type="entry name" value="Hlx-hairpin-Hlx_DNA-bd_motif"/>
</dbReference>
<evidence type="ECO:0000256" key="9">
    <source>
        <dbReference type="ARBA" id="ARBA00022842"/>
    </source>
</evidence>
<dbReference type="InterPro" id="IPR033136">
    <property type="entry name" value="DNA_ligase_CS"/>
</dbReference>
<proteinExistence type="inferred from homology"/>
<keyword evidence="9 15" id="KW-0460">Magnesium</keyword>
<dbReference type="Gene3D" id="3.30.470.30">
    <property type="entry name" value="DNA ligase/mRNA capping enzyme"/>
    <property type="match status" value="1"/>
</dbReference>
<dbReference type="Gene3D" id="6.20.10.30">
    <property type="match status" value="1"/>
</dbReference>
<dbReference type="GO" id="GO:0003677">
    <property type="term" value="F:DNA binding"/>
    <property type="evidence" value="ECO:0007669"/>
    <property type="project" value="InterPro"/>
</dbReference>
<reference evidence="19 20" key="1">
    <citation type="submission" date="2018-11" db="EMBL/GenBank/DDBJ databases">
        <title>Genome sequencing of Lautropia sp. KCOM 2505 (= ChDC F240).</title>
        <authorList>
            <person name="Kook J.-K."/>
            <person name="Park S.-N."/>
            <person name="Lim Y.K."/>
        </authorList>
    </citation>
    <scope>NUCLEOTIDE SEQUENCE [LARGE SCALE GENOMIC DNA]</scope>
    <source>
        <strain evidence="19 20">KCOM 2505</strain>
    </source>
</reference>
<evidence type="ECO:0000313" key="20">
    <source>
        <dbReference type="Proteomes" id="UP000270261"/>
    </source>
</evidence>
<dbReference type="Pfam" id="PF01653">
    <property type="entry name" value="DNA_ligase_aden"/>
    <property type="match status" value="2"/>
</dbReference>
<accession>A0A426FS20</accession>
<dbReference type="CDD" id="cd00114">
    <property type="entry name" value="LIGANc"/>
    <property type="match status" value="1"/>
</dbReference>
<dbReference type="InterPro" id="IPR036420">
    <property type="entry name" value="BRCT_dom_sf"/>
</dbReference>
<evidence type="ECO:0000256" key="16">
    <source>
        <dbReference type="RuleBase" id="RU000618"/>
    </source>
</evidence>
<dbReference type="AlphaFoldDB" id="A0A426FS20"/>
<keyword evidence="20" id="KW-1185">Reference proteome</keyword>
<dbReference type="NCBIfam" id="NF005932">
    <property type="entry name" value="PRK07956.1"/>
    <property type="match status" value="1"/>
</dbReference>
<evidence type="ECO:0000256" key="12">
    <source>
        <dbReference type="ARBA" id="ARBA00023211"/>
    </source>
</evidence>
<dbReference type="EMBL" id="RRUE01000001">
    <property type="protein sequence ID" value="RRN45458.1"/>
    <property type="molecule type" value="Genomic_DNA"/>
</dbReference>
<keyword evidence="7 15" id="KW-0227">DNA damage</keyword>
<dbReference type="FunFam" id="2.40.50.140:FF:000012">
    <property type="entry name" value="DNA ligase"/>
    <property type="match status" value="1"/>
</dbReference>
<dbReference type="InterPro" id="IPR041663">
    <property type="entry name" value="DisA/LigA_HHH"/>
</dbReference>
<comment type="function">
    <text evidence="1 15">DNA ligase that catalyzes the formation of phosphodiester linkages between 5'-phosphoryl and 3'-hydroxyl groups in double-stranded DNA using NAD as a coenzyme and as the energy source for the reaction. It is essential for DNA replication and repair of damaged DNA.</text>
</comment>
<feature type="domain" description="BRCT" evidence="18">
    <location>
        <begin position="798"/>
        <end position="876"/>
    </location>
</feature>
<organism evidence="19 20">
    <name type="scientific">Lautropia dentalis</name>
    <dbReference type="NCBI Taxonomy" id="2490857"/>
    <lineage>
        <taxon>Bacteria</taxon>
        <taxon>Pseudomonadati</taxon>
        <taxon>Pseudomonadota</taxon>
        <taxon>Betaproteobacteria</taxon>
        <taxon>Burkholderiales</taxon>
        <taxon>Burkholderiaceae</taxon>
        <taxon>Lautropia</taxon>
    </lineage>
</organism>
<evidence type="ECO:0000256" key="15">
    <source>
        <dbReference type="HAMAP-Rule" id="MF_01588"/>
    </source>
</evidence>
<feature type="binding site" evidence="15">
    <location>
        <position position="413"/>
    </location>
    <ligand>
        <name>NAD(+)</name>
        <dbReference type="ChEBI" id="CHEBI:57540"/>
    </ligand>
</feature>
<keyword evidence="4 15" id="KW-0436">Ligase</keyword>
<dbReference type="PROSITE" id="PS01055">
    <property type="entry name" value="DNA_LIGASE_N1"/>
    <property type="match status" value="1"/>
</dbReference>
<evidence type="ECO:0000256" key="13">
    <source>
        <dbReference type="ARBA" id="ARBA00034005"/>
    </source>
</evidence>
<feature type="binding site" evidence="15">
    <location>
        <position position="228"/>
    </location>
    <ligand>
        <name>NAD(+)</name>
        <dbReference type="ChEBI" id="CHEBI:57540"/>
    </ligand>
</feature>
<dbReference type="Pfam" id="PF03120">
    <property type="entry name" value="OB_DNA_ligase"/>
    <property type="match status" value="1"/>
</dbReference>
<dbReference type="GO" id="GO:0005829">
    <property type="term" value="C:cytosol"/>
    <property type="evidence" value="ECO:0007669"/>
    <property type="project" value="TreeGrafter"/>
</dbReference>
<dbReference type="Gene3D" id="1.10.150.20">
    <property type="entry name" value="5' to 3' exonuclease, C-terminal subdomain"/>
    <property type="match status" value="2"/>
</dbReference>
<dbReference type="Pfam" id="PF03119">
    <property type="entry name" value="DNA_ligase_ZBD"/>
    <property type="match status" value="1"/>
</dbReference>
<feature type="binding site" evidence="15">
    <location>
        <position position="192"/>
    </location>
    <ligand>
        <name>NAD(+)</name>
        <dbReference type="ChEBI" id="CHEBI:57540"/>
    </ligand>
</feature>
<comment type="cofactor">
    <cofactor evidence="15">
        <name>Mg(2+)</name>
        <dbReference type="ChEBI" id="CHEBI:18420"/>
    </cofactor>
    <cofactor evidence="15">
        <name>Mn(2+)</name>
        <dbReference type="ChEBI" id="CHEBI:29035"/>
    </cofactor>
</comment>
<dbReference type="Pfam" id="PF12826">
    <property type="entry name" value="HHH_2"/>
    <property type="match status" value="1"/>
</dbReference>